<gene>
    <name evidence="1" type="ORF">SP4011_14910</name>
</gene>
<accession>A0ABM8CHV9</accession>
<dbReference type="EMBL" id="AP026968">
    <property type="protein sequence ID" value="BDT65074.1"/>
    <property type="molecule type" value="Genomic_DNA"/>
</dbReference>
<evidence type="ECO:0000313" key="2">
    <source>
        <dbReference type="Proteomes" id="UP001378546"/>
    </source>
</evidence>
<reference evidence="1 2" key="1">
    <citation type="submission" date="2022-11" db="EMBL/GenBank/DDBJ databases">
        <title>Complete genome sequence of alpha-hemolytic streptococci isolated from Japan.</title>
        <authorList>
            <person name="Morita M."/>
            <person name="Chang B."/>
            <person name="Akeda Y."/>
        </authorList>
    </citation>
    <scope>NUCLEOTIDE SEQUENCE [LARGE SCALE GENOMIC DNA]</scope>
    <source>
        <strain evidence="1 2">SP4011</strain>
    </source>
</reference>
<sequence>MRVPTYIKEENYNIINIDDTFTSISICNKLESGDTNELYEIYFYGSLFEEYMICGMYDEKNEISDPCMIVAKYIHTGKEILLYDEARYGYNPMFCDEINLEDIKKRPLSKLEIPNSKIEIDFTYSIDFDEEKEYFEFDEDDFTETINGEKISFEEVKRNGFDYIKITAIDELDNKRVICELELA</sequence>
<keyword evidence="2" id="KW-1185">Reference proteome</keyword>
<evidence type="ECO:0000313" key="1">
    <source>
        <dbReference type="EMBL" id="BDT65074.1"/>
    </source>
</evidence>
<protein>
    <submittedName>
        <fullName evidence="1">Uncharacterized protein</fullName>
    </submittedName>
</protein>
<dbReference type="Proteomes" id="UP001378546">
    <property type="component" value="Chromosome"/>
</dbReference>
<dbReference type="RefSeq" id="WP_057487329.1">
    <property type="nucleotide sequence ID" value="NZ_AP026968.1"/>
</dbReference>
<organism evidence="1 2">
    <name type="scientific">Streptococcus parapneumoniae</name>
    <dbReference type="NCBI Taxonomy" id="2993430"/>
    <lineage>
        <taxon>Bacteria</taxon>
        <taxon>Bacillati</taxon>
        <taxon>Bacillota</taxon>
        <taxon>Bacilli</taxon>
        <taxon>Lactobacillales</taxon>
        <taxon>Streptococcaceae</taxon>
        <taxon>Streptococcus</taxon>
        <taxon>Streptococcus thalassemiae group</taxon>
    </lineage>
</organism>
<name>A0ABM8CHV9_9STRE</name>
<proteinExistence type="predicted"/>